<dbReference type="PROSITE" id="PS50071">
    <property type="entry name" value="HOMEOBOX_2"/>
    <property type="match status" value="1"/>
</dbReference>
<comment type="caution">
    <text evidence="8">The sequence shown here is derived from an EMBL/GenBank/DDBJ whole genome shotgun (WGS) entry which is preliminary data.</text>
</comment>
<dbReference type="CDD" id="cd00086">
    <property type="entry name" value="homeodomain"/>
    <property type="match status" value="1"/>
</dbReference>
<evidence type="ECO:0000256" key="6">
    <source>
        <dbReference type="SAM" id="MobiDB-lite"/>
    </source>
</evidence>
<dbReference type="SUPFAM" id="SSF46689">
    <property type="entry name" value="Homeodomain-like"/>
    <property type="match status" value="1"/>
</dbReference>
<evidence type="ECO:0000256" key="1">
    <source>
        <dbReference type="ARBA" id="ARBA00023125"/>
    </source>
</evidence>
<feature type="domain" description="Homeobox" evidence="7">
    <location>
        <begin position="246"/>
        <end position="306"/>
    </location>
</feature>
<gene>
    <name evidence="8" type="ORF">KGF56_002414</name>
</gene>
<evidence type="ECO:0000256" key="2">
    <source>
        <dbReference type="ARBA" id="ARBA00023155"/>
    </source>
</evidence>
<proteinExistence type="predicted"/>
<dbReference type="GeneID" id="73380031"/>
<dbReference type="Proteomes" id="UP001202479">
    <property type="component" value="Unassembled WGS sequence"/>
</dbReference>
<feature type="compositionally biased region" description="Polar residues" evidence="6">
    <location>
        <begin position="344"/>
        <end position="354"/>
    </location>
</feature>
<protein>
    <submittedName>
        <fullName evidence="8">YOX1</fullName>
    </submittedName>
</protein>
<dbReference type="AlphaFoldDB" id="A0AAI9WY57"/>
<evidence type="ECO:0000256" key="3">
    <source>
        <dbReference type="ARBA" id="ARBA00023242"/>
    </source>
</evidence>
<keyword evidence="2 4" id="KW-0371">Homeobox</keyword>
<dbReference type="PANTHER" id="PTHR24324:SF9">
    <property type="entry name" value="HOMEOBOX DOMAIN-CONTAINING PROTEIN"/>
    <property type="match status" value="1"/>
</dbReference>
<keyword evidence="1 4" id="KW-0238">DNA-binding</keyword>
<evidence type="ECO:0000313" key="9">
    <source>
        <dbReference type="Proteomes" id="UP001202479"/>
    </source>
</evidence>
<feature type="DNA-binding region" description="Homeobox" evidence="4">
    <location>
        <begin position="248"/>
        <end position="307"/>
    </location>
</feature>
<feature type="region of interest" description="Disordered" evidence="6">
    <location>
        <begin position="173"/>
        <end position="202"/>
    </location>
</feature>
<dbReference type="SMART" id="SM00389">
    <property type="entry name" value="HOX"/>
    <property type="match status" value="1"/>
</dbReference>
<feature type="compositionally biased region" description="Low complexity" evidence="6">
    <location>
        <begin position="322"/>
        <end position="343"/>
    </location>
</feature>
<dbReference type="GO" id="GO:0000978">
    <property type="term" value="F:RNA polymerase II cis-regulatory region sequence-specific DNA binding"/>
    <property type="evidence" value="ECO:0007669"/>
    <property type="project" value="TreeGrafter"/>
</dbReference>
<feature type="region of interest" description="Disordered" evidence="6">
    <location>
        <begin position="106"/>
        <end position="146"/>
    </location>
</feature>
<dbReference type="GO" id="GO:0030154">
    <property type="term" value="P:cell differentiation"/>
    <property type="evidence" value="ECO:0007669"/>
    <property type="project" value="TreeGrafter"/>
</dbReference>
<keyword evidence="9" id="KW-1185">Reference proteome</keyword>
<dbReference type="PROSITE" id="PS00027">
    <property type="entry name" value="HOMEOBOX_1"/>
    <property type="match status" value="1"/>
</dbReference>
<evidence type="ECO:0000259" key="7">
    <source>
        <dbReference type="PROSITE" id="PS50071"/>
    </source>
</evidence>
<feature type="compositionally biased region" description="Pro residues" evidence="6">
    <location>
        <begin position="117"/>
        <end position="126"/>
    </location>
</feature>
<accession>A0AAI9WY57</accession>
<evidence type="ECO:0000256" key="5">
    <source>
        <dbReference type="RuleBase" id="RU000682"/>
    </source>
</evidence>
<evidence type="ECO:0000256" key="4">
    <source>
        <dbReference type="PROSITE-ProRule" id="PRU00108"/>
    </source>
</evidence>
<dbReference type="Pfam" id="PF00046">
    <property type="entry name" value="Homeodomain"/>
    <property type="match status" value="1"/>
</dbReference>
<sequence>MLHFQTPKKCSLPSPGNPHLFASNPEIPKAKFSLPPLSSILSSAHSDHYRDHPLTTQTQSCYTKLSPISSSVSTPISAPSLITSSTTKPFHTIKTSHVYPTLPLYQKQKQKQQQQQQPPPPPPPPYHSTTLSSMFTPPPTTEKAEFGGYEKSFSSIEDTSSIMDTSLLELRKNNSSSSSSSFSSSSSSTSSTSSCFPSSSTTSISSLSEKLVSSKSSIVNNDKAYAFISHSPATFPSQEPAIDNAPLARRKRRRTSPYELSILNQEFELGSTPNKLQRIKIAKKVSMTEKAVQIWFQNKRQSLRKQNNYEKEVCELPPTDVSVQSQSQSQQESSSSSSSSSSQRTSIGSFVSSTPIKPTLNKSISFNDTPHQPQSLIQQQRLAPLSRSFSHSTLQFKHISTPVQQDTYPSLVISNEFMLETKPITSNQSMHTLIETNKKQPHALNGSSTSTMTFKLMPNKITQKLRVESERRVLGDITNKY</sequence>
<dbReference type="InterPro" id="IPR051000">
    <property type="entry name" value="Homeobox_DNA-bind_prot"/>
</dbReference>
<name>A0AAI9WY57_9ASCO</name>
<organism evidence="8 9">
    <name type="scientific">Candida oxycetoniae</name>
    <dbReference type="NCBI Taxonomy" id="497107"/>
    <lineage>
        <taxon>Eukaryota</taxon>
        <taxon>Fungi</taxon>
        <taxon>Dikarya</taxon>
        <taxon>Ascomycota</taxon>
        <taxon>Saccharomycotina</taxon>
        <taxon>Pichiomycetes</taxon>
        <taxon>Debaryomycetaceae</taxon>
        <taxon>Candida/Lodderomyces clade</taxon>
        <taxon>Candida</taxon>
    </lineage>
</organism>
<feature type="region of interest" description="Disordered" evidence="6">
    <location>
        <begin position="319"/>
        <end position="354"/>
    </location>
</feature>
<dbReference type="GO" id="GO:0000981">
    <property type="term" value="F:DNA-binding transcription factor activity, RNA polymerase II-specific"/>
    <property type="evidence" value="ECO:0007669"/>
    <property type="project" value="InterPro"/>
</dbReference>
<keyword evidence="3 4" id="KW-0539">Nucleus</keyword>
<reference evidence="8" key="1">
    <citation type="journal article" date="2022" name="DNA Res.">
        <title>Genome analysis of five recently described species of the CUG-Ser clade uncovers Candida theae as a new hybrid lineage with pathogenic potential in the Candida parapsilosis species complex.</title>
        <authorList>
            <person name="Mixao V."/>
            <person name="Del Olmo V."/>
            <person name="Hegedusova E."/>
            <person name="Saus E."/>
            <person name="Pryszcz L."/>
            <person name="Cillingova A."/>
            <person name="Nosek J."/>
            <person name="Gabaldon T."/>
        </authorList>
    </citation>
    <scope>NUCLEOTIDE SEQUENCE</scope>
    <source>
        <strain evidence="8">CBS 10844</strain>
    </source>
</reference>
<dbReference type="RefSeq" id="XP_049180529.1">
    <property type="nucleotide sequence ID" value="XM_049323641.1"/>
</dbReference>
<evidence type="ECO:0000313" key="8">
    <source>
        <dbReference type="EMBL" id="KAI3404784.2"/>
    </source>
</evidence>
<dbReference type="Gene3D" id="1.10.10.60">
    <property type="entry name" value="Homeodomain-like"/>
    <property type="match status" value="1"/>
</dbReference>
<dbReference type="InterPro" id="IPR017970">
    <property type="entry name" value="Homeobox_CS"/>
</dbReference>
<comment type="subcellular location">
    <subcellularLocation>
        <location evidence="4 5">Nucleus</location>
    </subcellularLocation>
</comment>
<dbReference type="InterPro" id="IPR009057">
    <property type="entry name" value="Homeodomain-like_sf"/>
</dbReference>
<dbReference type="InterPro" id="IPR001356">
    <property type="entry name" value="HD"/>
</dbReference>
<dbReference type="EMBL" id="JAHUZD010000086">
    <property type="protein sequence ID" value="KAI3404784.2"/>
    <property type="molecule type" value="Genomic_DNA"/>
</dbReference>
<feature type="region of interest" description="Disordered" evidence="6">
    <location>
        <begin position="1"/>
        <end position="24"/>
    </location>
</feature>
<dbReference type="PANTHER" id="PTHR24324">
    <property type="entry name" value="HOMEOBOX PROTEIN HHEX"/>
    <property type="match status" value="1"/>
</dbReference>
<feature type="compositionally biased region" description="Low complexity" evidence="6">
    <location>
        <begin position="175"/>
        <end position="202"/>
    </location>
</feature>
<dbReference type="GO" id="GO:0005634">
    <property type="term" value="C:nucleus"/>
    <property type="evidence" value="ECO:0007669"/>
    <property type="project" value="UniProtKB-SubCell"/>
</dbReference>